<feature type="domain" description="SH2" evidence="4">
    <location>
        <begin position="179"/>
        <end position="270"/>
    </location>
</feature>
<dbReference type="Gene3D" id="3.30.505.10">
    <property type="entry name" value="SH2 domain"/>
    <property type="match status" value="1"/>
</dbReference>
<feature type="region of interest" description="Disordered" evidence="3">
    <location>
        <begin position="307"/>
        <end position="327"/>
    </location>
</feature>
<reference evidence="5" key="1">
    <citation type="submission" date="2022-02" db="EMBL/GenBank/DDBJ databases">
        <title>Atlantic sturgeon de novo genome assembly.</title>
        <authorList>
            <person name="Stock M."/>
            <person name="Klopp C."/>
            <person name="Guiguen Y."/>
            <person name="Cabau C."/>
            <person name="Parinello H."/>
            <person name="Santidrian Yebra-Pimentel E."/>
            <person name="Kuhl H."/>
            <person name="Dirks R.P."/>
            <person name="Guessner J."/>
            <person name="Wuertz S."/>
            <person name="Du K."/>
            <person name="Schartl M."/>
        </authorList>
    </citation>
    <scope>NUCLEOTIDE SEQUENCE</scope>
    <source>
        <strain evidence="5">STURGEONOMICS-FGT-2020</strain>
        <tissue evidence="5">Whole blood</tissue>
    </source>
</reference>
<dbReference type="InterPro" id="IPR000980">
    <property type="entry name" value="SH2"/>
</dbReference>
<dbReference type="AlphaFoldDB" id="A0AAD8CU69"/>
<dbReference type="InterPro" id="IPR036860">
    <property type="entry name" value="SH2_dom_sf"/>
</dbReference>
<feature type="region of interest" description="Disordered" evidence="3">
    <location>
        <begin position="342"/>
        <end position="373"/>
    </location>
</feature>
<dbReference type="EMBL" id="JAGXEW010000025">
    <property type="protein sequence ID" value="KAK1157979.1"/>
    <property type="molecule type" value="Genomic_DNA"/>
</dbReference>
<evidence type="ECO:0000256" key="2">
    <source>
        <dbReference type="PROSITE-ProRule" id="PRU00191"/>
    </source>
</evidence>
<protein>
    <submittedName>
        <fullName evidence="5">SH2 domain-containing protein 7</fullName>
    </submittedName>
</protein>
<feature type="compositionally biased region" description="Basic and acidic residues" evidence="3">
    <location>
        <begin position="363"/>
        <end position="373"/>
    </location>
</feature>
<dbReference type="FunFam" id="3.30.505.10:FF:000059">
    <property type="entry name" value="hematopoietic SH2 domain-containing protein"/>
    <property type="match status" value="1"/>
</dbReference>
<name>A0AAD8CU69_ACIOX</name>
<dbReference type="PANTHER" id="PTHR14388">
    <property type="entry name" value="T CELL-SPECIFIC ADAPTER PROTEIN TSAD"/>
    <property type="match status" value="1"/>
</dbReference>
<keyword evidence="6" id="KW-1185">Reference proteome</keyword>
<evidence type="ECO:0000313" key="6">
    <source>
        <dbReference type="Proteomes" id="UP001230051"/>
    </source>
</evidence>
<comment type="caution">
    <text evidence="5">The sequence shown here is derived from an EMBL/GenBank/DDBJ whole genome shotgun (WGS) entry which is preliminary data.</text>
</comment>
<evidence type="ECO:0000256" key="1">
    <source>
        <dbReference type="ARBA" id="ARBA00022999"/>
    </source>
</evidence>
<evidence type="ECO:0000259" key="4">
    <source>
        <dbReference type="PROSITE" id="PS50001"/>
    </source>
</evidence>
<evidence type="ECO:0000313" key="5">
    <source>
        <dbReference type="EMBL" id="KAK1157979.1"/>
    </source>
</evidence>
<dbReference type="PANTHER" id="PTHR14388:SF6">
    <property type="entry name" value="SH2 DOMAIN-CONTAINING PROTEIN 7"/>
    <property type="match status" value="1"/>
</dbReference>
<keyword evidence="1 2" id="KW-0727">SH2 domain</keyword>
<gene>
    <name evidence="5" type="primary">SH2D7</name>
    <name evidence="5" type="ORF">AOXY_G24196</name>
</gene>
<feature type="region of interest" description="Disordered" evidence="3">
    <location>
        <begin position="624"/>
        <end position="646"/>
    </location>
</feature>
<dbReference type="GO" id="GO:0005737">
    <property type="term" value="C:cytoplasm"/>
    <property type="evidence" value="ECO:0007669"/>
    <property type="project" value="TreeGrafter"/>
</dbReference>
<proteinExistence type="predicted"/>
<dbReference type="PROSITE" id="PS50001">
    <property type="entry name" value="SH2"/>
    <property type="match status" value="1"/>
</dbReference>
<dbReference type="SMART" id="SM00252">
    <property type="entry name" value="SH2"/>
    <property type="match status" value="1"/>
</dbReference>
<dbReference type="Proteomes" id="UP001230051">
    <property type="component" value="Unassembled WGS sequence"/>
</dbReference>
<dbReference type="SUPFAM" id="SSF55550">
    <property type="entry name" value="SH2 domain"/>
    <property type="match status" value="1"/>
</dbReference>
<feature type="compositionally biased region" description="Basic and acidic residues" evidence="3">
    <location>
        <begin position="307"/>
        <end position="317"/>
    </location>
</feature>
<organism evidence="5 6">
    <name type="scientific">Acipenser oxyrinchus oxyrinchus</name>
    <dbReference type="NCBI Taxonomy" id="40147"/>
    <lineage>
        <taxon>Eukaryota</taxon>
        <taxon>Metazoa</taxon>
        <taxon>Chordata</taxon>
        <taxon>Craniata</taxon>
        <taxon>Vertebrata</taxon>
        <taxon>Euteleostomi</taxon>
        <taxon>Actinopterygii</taxon>
        <taxon>Chondrostei</taxon>
        <taxon>Acipenseriformes</taxon>
        <taxon>Acipenseridae</taxon>
        <taxon>Acipenser</taxon>
    </lineage>
</organism>
<dbReference type="Pfam" id="PF00017">
    <property type="entry name" value="SH2"/>
    <property type="match status" value="1"/>
</dbReference>
<evidence type="ECO:0000256" key="3">
    <source>
        <dbReference type="SAM" id="MobiDB-lite"/>
    </source>
</evidence>
<feature type="region of interest" description="Disordered" evidence="3">
    <location>
        <begin position="468"/>
        <end position="488"/>
    </location>
</feature>
<accession>A0AAD8CU69</accession>
<sequence>MHMYMLSVSCVSLHCDAFHLSMVTEIINVSPVYHTLCLYAPSENYRTLPLQPRVLKQLYSISLVFFTMRVHTSSSTQCCANTEAAWYRRSFLRSVSYSFPSCTMNHTLPKAHMFWTYVMFPRKERAWAKMARRKQLFPGMESPTETENQAAGMLKELALKWFTETQAPLILHNGSLPGWFHGFITRKDAEDQLKDKQLGCFLIRLSDRAIGYILSYKGKDRCRHFVITQNKNQHFIVSGDTETHESLTDLILYYKTSAIEPFGEYLSLPCSHNPENCLYDEINFSVRNESSVSVKAARGIWDQKTETFQRDKTESAKRPPLPPKNINKRLTAYSSLEGLPSIEQVSDKAPPLQYRRSPPLKNLSRESSEEKEQAARNILYAQLDNKVIRERANNKHRENNAVHAEKGRYTPPAENSLYSLAKQPRQVCSQMSEPRFPSKTVYSELNLDSRSKSLPALEDLQITDRSNFRLCTPPSTPPKLSPKIPTKSSCFSVPEEGTFSHQHFKHNPSPYSTITGNISEDGFKKTSDNPLYDSHKGSNYEEIPTRQPLFPREAGFSHPYPEAPRRQMPTPPPDNTYEHVPNGPIPNRLFLDNTYEQIPERFTKSLPLADNTYETLPNSFSKHLDASSMQKNDKRRRFFADRKNKY</sequence>